<keyword evidence="9" id="KW-1185">Reference proteome</keyword>
<evidence type="ECO:0000256" key="2">
    <source>
        <dbReference type="ARBA" id="ARBA00022729"/>
    </source>
</evidence>
<dbReference type="Proteomes" id="UP000000448">
    <property type="component" value="Chromosome"/>
</dbReference>
<gene>
    <name evidence="8" type="ordered locus">NAMH_1389</name>
</gene>
<feature type="domain" description="3-keto-alpha-glucoside-1,2-lyase/3-keto-2-hydroxy-glucal hydratase" evidence="7">
    <location>
        <begin position="287"/>
        <end position="428"/>
    </location>
</feature>
<dbReference type="InterPro" id="IPR005534">
    <property type="entry name" value="Curli_assmbl/transp-comp_CsgG"/>
</dbReference>
<dbReference type="PANTHER" id="PTHR41164:SF1">
    <property type="entry name" value="CURLI PRODUCTION ASSEMBLY_TRANSPORT COMPONENT CSGG"/>
    <property type="match status" value="1"/>
</dbReference>
<protein>
    <submittedName>
        <fullName evidence="8">Curli production assembly/transport component CsgG subfamily</fullName>
    </submittedName>
</protein>
<dbReference type="Pfam" id="PF06439">
    <property type="entry name" value="3keto-disac_hyd"/>
    <property type="match status" value="1"/>
</dbReference>
<keyword evidence="5" id="KW-0449">Lipoprotein</keyword>
<dbReference type="HOGENOM" id="CLU_573551_0_0_7"/>
<dbReference type="Gene3D" id="2.60.120.560">
    <property type="entry name" value="Exo-inulinase, domain 1"/>
    <property type="match status" value="1"/>
</dbReference>
<dbReference type="GO" id="GO:0030288">
    <property type="term" value="C:outer membrane-bounded periplasmic space"/>
    <property type="evidence" value="ECO:0007669"/>
    <property type="project" value="InterPro"/>
</dbReference>
<dbReference type="STRING" id="598659.NAMH_1389"/>
<dbReference type="InterPro" id="IPR013320">
    <property type="entry name" value="ConA-like_dom_sf"/>
</dbReference>
<reference evidence="8 9" key="1">
    <citation type="journal article" date="2009" name="PLoS Genet.">
        <title>Adaptations to submarine hydrothermal environments exemplified by the genome of Nautilia profundicola.</title>
        <authorList>
            <person name="Campbell B.J."/>
            <person name="Smith J.L."/>
            <person name="Hanson T.E."/>
            <person name="Klotz M.G."/>
            <person name="Stein L.Y."/>
            <person name="Lee C.K."/>
            <person name="Wu D."/>
            <person name="Robinson J.M."/>
            <person name="Khouri H.M."/>
            <person name="Eisen J.A."/>
            <person name="Cary S.C."/>
        </authorList>
    </citation>
    <scope>NUCLEOTIDE SEQUENCE [LARGE SCALE GENOMIC DNA]</scope>
    <source>
        <strain evidence="9">ATCC BAA-1463 / DSM 18972 / AmH</strain>
    </source>
</reference>
<accession>B9L5Z4</accession>
<evidence type="ECO:0000256" key="3">
    <source>
        <dbReference type="ARBA" id="ARBA00023136"/>
    </source>
</evidence>
<dbReference type="PROSITE" id="PS51257">
    <property type="entry name" value="PROKAR_LIPOPROTEIN"/>
    <property type="match status" value="1"/>
</dbReference>
<dbReference type="OrthoDB" id="37450at2"/>
<keyword evidence="1" id="KW-1003">Cell membrane</keyword>
<organism evidence="8 9">
    <name type="scientific">Nautilia profundicola (strain ATCC BAA-1463 / DSM 18972 / AmH)</name>
    <dbReference type="NCBI Taxonomy" id="598659"/>
    <lineage>
        <taxon>Bacteria</taxon>
        <taxon>Pseudomonadati</taxon>
        <taxon>Campylobacterota</taxon>
        <taxon>Epsilonproteobacteria</taxon>
        <taxon>Nautiliales</taxon>
        <taxon>Nautiliaceae</taxon>
        <taxon>Nautilia</taxon>
    </lineage>
</organism>
<keyword evidence="2 6" id="KW-0732">Signal</keyword>
<feature type="chain" id="PRO_5002886242" evidence="6">
    <location>
        <begin position="23"/>
        <end position="443"/>
    </location>
</feature>
<evidence type="ECO:0000256" key="5">
    <source>
        <dbReference type="ARBA" id="ARBA00023288"/>
    </source>
</evidence>
<dbReference type="SUPFAM" id="SSF49899">
    <property type="entry name" value="Concanavalin A-like lectins/glucanases"/>
    <property type="match status" value="1"/>
</dbReference>
<evidence type="ECO:0000256" key="6">
    <source>
        <dbReference type="SAM" id="SignalP"/>
    </source>
</evidence>
<dbReference type="InterPro" id="IPR010496">
    <property type="entry name" value="AL/BT2_dom"/>
</dbReference>
<dbReference type="EMBL" id="CP001279">
    <property type="protein sequence ID" value="ACM93604.1"/>
    <property type="molecule type" value="Genomic_DNA"/>
</dbReference>
<dbReference type="Pfam" id="PF03783">
    <property type="entry name" value="CsgG"/>
    <property type="match status" value="1"/>
</dbReference>
<dbReference type="Gene3D" id="3.40.50.10610">
    <property type="entry name" value="ABC-type transport auxiliary lipoprotein component"/>
    <property type="match status" value="1"/>
</dbReference>
<name>B9L5Z4_NAUPA</name>
<evidence type="ECO:0000313" key="8">
    <source>
        <dbReference type="EMBL" id="ACM93604.1"/>
    </source>
</evidence>
<evidence type="ECO:0000256" key="1">
    <source>
        <dbReference type="ARBA" id="ARBA00022475"/>
    </source>
</evidence>
<feature type="signal peptide" evidence="6">
    <location>
        <begin position="1"/>
        <end position="22"/>
    </location>
</feature>
<evidence type="ECO:0000313" key="9">
    <source>
        <dbReference type="Proteomes" id="UP000000448"/>
    </source>
</evidence>
<dbReference type="PANTHER" id="PTHR41164">
    <property type="entry name" value="CURLI PRODUCTION ASSEMBLY/TRANSPORT COMPONENT CSGG"/>
    <property type="match status" value="1"/>
</dbReference>
<dbReference type="eggNOG" id="COG1462">
    <property type="taxonomic scope" value="Bacteria"/>
</dbReference>
<dbReference type="KEGG" id="nam:NAMH_1389"/>
<dbReference type="RefSeq" id="WP_015902656.1">
    <property type="nucleotide sequence ID" value="NC_012115.1"/>
</dbReference>
<proteinExistence type="predicted"/>
<keyword evidence="4" id="KW-0564">Palmitate</keyword>
<evidence type="ECO:0000256" key="4">
    <source>
        <dbReference type="ARBA" id="ARBA00023139"/>
    </source>
</evidence>
<dbReference type="GO" id="GO:0016787">
    <property type="term" value="F:hydrolase activity"/>
    <property type="evidence" value="ECO:0007669"/>
    <property type="project" value="InterPro"/>
</dbReference>
<keyword evidence="3" id="KW-0472">Membrane</keyword>
<sequence>MRLRRLFAFMVGIFFLSGCVGTTTNVTTSNQNVNEIVKYKGPKARIAVASFKCKAAKCNGQIGSGIADMLTTALFNSGKFIVIERSNEGFSAVERELQLSQGMIKQNRQINNLEGADILVVGAITAFEPKAGGISAGGIVIPRGVPVIGGIKFGKDEAYIAADIRLIDVKTGRIINATTVEGQASKWNIGGIGGGFTGNVALGAGLSTYKNTPMEKAIRDMINKAVEKIAQLIPDNYYRYNANGTVNNQLNTTINTQQNTVKPVTHTLLFKEDFEKYGIGQTTPFGNWKGDKFEIQMGVQSNGMIGKMIKAHEWRKVCLENFKAKNIIFTADMNGNGTFYFRVVNKKPFIGYAAHISKDGNIKLDKIAGQTVMTIAKNKINLAKSKWHKVKIVTKDSHIAIYVDGQLGIDINDNDKTLTQAGSICIGADCCDAFIDNIYIYQN</sequence>
<dbReference type="AlphaFoldDB" id="B9L5Z4"/>
<evidence type="ECO:0000259" key="7">
    <source>
        <dbReference type="Pfam" id="PF06439"/>
    </source>
</evidence>